<organism evidence="3 4">
    <name type="scientific">Candidatus Mycosynbacter amalyticus</name>
    <dbReference type="NCBI Taxonomy" id="2665156"/>
    <lineage>
        <taxon>Bacteria</taxon>
        <taxon>Candidatus Saccharimonadota</taxon>
        <taxon>Candidatus Saccharimonadota incertae sedis</taxon>
        <taxon>Candidatus Mycosynbacter</taxon>
    </lineage>
</organism>
<dbReference type="PANTHER" id="PTHR36836:SF1">
    <property type="entry name" value="COLANIC ACID BIOSYNTHESIS PROTEIN WCAK"/>
    <property type="match status" value="1"/>
</dbReference>
<accession>A0A857MPR3</accession>
<keyword evidence="1" id="KW-0472">Membrane</keyword>
<feature type="domain" description="Polysaccharide pyruvyl transferase" evidence="2">
    <location>
        <begin position="30"/>
        <end position="366"/>
    </location>
</feature>
<proteinExistence type="predicted"/>
<dbReference type="PANTHER" id="PTHR36836">
    <property type="entry name" value="COLANIC ACID BIOSYNTHESIS PROTEIN WCAK"/>
    <property type="match status" value="1"/>
</dbReference>
<reference evidence="3" key="1">
    <citation type="journal article" date="2021" name="Nat. Microbiol.">
        <title>Cocultivation of an ultrasmall environmental parasitic bacterium with lytic ability against bacteria associated with wastewater foams.</title>
        <authorList>
            <person name="Batinovic S."/>
            <person name="Rose J.J.A."/>
            <person name="Ratcliffe J."/>
            <person name="Seviour R.J."/>
            <person name="Petrovski S."/>
        </authorList>
    </citation>
    <scope>NUCLEOTIDE SEQUENCE</scope>
    <source>
        <strain evidence="3">JR1</strain>
    </source>
</reference>
<dbReference type="KEGG" id="mama:GII36_04405"/>
<sequence length="435" mass="49693">MPRTGRPWQTECARLVRVRVLISHAYSTDNKGDAALLDVLVGDIRRQYGSDTAIDILTIDEIAEGAMFADAPLHEAFMYYALNRPRTRIGKLVYATTMMSYTLLWAWVYRLLRVQLPLPGRIREVARLYLRSDMVITVGGGYFRTSGDMVTFVNLLLMLHPLRLAELLRKPTYLYTMSVGPFYHDIERRLVAARFRHAGLVLIREDTSLDLLGSIGVEQNVRRAVDSGFAFRADESAGLRTHIGVDASRTLVGVTARKWMDAAAQDHYEQAMADALDGIVERHNVDIVFIPQVTSTHNHDDDRQVSRSIANRMTHVSEVHVMEDEYTHRDVKAMYDELDYIIGTRFHSVIFSLTSYVPAIAIEYEHKTSGIMRDLDLSQWTLKIEDVRADRIETLFDELVAHGDDYKAQLEARLPAYIARAEEAIVLVDEQYRQR</sequence>
<dbReference type="AlphaFoldDB" id="A0A857MPR3"/>
<feature type="transmembrane region" description="Helical" evidence="1">
    <location>
        <begin position="92"/>
        <end position="112"/>
    </location>
</feature>
<dbReference type="EMBL" id="CP045921">
    <property type="protein sequence ID" value="QHN43071.1"/>
    <property type="molecule type" value="Genomic_DNA"/>
</dbReference>
<dbReference type="Pfam" id="PF04230">
    <property type="entry name" value="PS_pyruv_trans"/>
    <property type="match status" value="1"/>
</dbReference>
<dbReference type="InterPro" id="IPR007345">
    <property type="entry name" value="Polysacch_pyruvyl_Trfase"/>
</dbReference>
<evidence type="ECO:0000313" key="4">
    <source>
        <dbReference type="Proteomes" id="UP001059824"/>
    </source>
</evidence>
<keyword evidence="1" id="KW-0812">Transmembrane</keyword>
<protein>
    <recommendedName>
        <fullName evidence="2">Polysaccharide pyruvyl transferase domain-containing protein</fullName>
    </recommendedName>
</protein>
<keyword evidence="4" id="KW-1185">Reference proteome</keyword>
<gene>
    <name evidence="3" type="ORF">GII36_04405</name>
</gene>
<evidence type="ECO:0000259" key="2">
    <source>
        <dbReference type="Pfam" id="PF04230"/>
    </source>
</evidence>
<keyword evidence="1" id="KW-1133">Transmembrane helix</keyword>
<evidence type="ECO:0000256" key="1">
    <source>
        <dbReference type="SAM" id="Phobius"/>
    </source>
</evidence>
<dbReference type="Proteomes" id="UP001059824">
    <property type="component" value="Chromosome"/>
</dbReference>
<evidence type="ECO:0000313" key="3">
    <source>
        <dbReference type="EMBL" id="QHN43071.1"/>
    </source>
</evidence>
<name>A0A857MPR3_9BACT</name>